<protein>
    <submittedName>
        <fullName evidence="2">Uncharacterized protein</fullName>
    </submittedName>
</protein>
<organism evidence="2 3">
    <name type="scientific">Haloactinospora alba</name>
    <dbReference type="NCBI Taxonomy" id="405555"/>
    <lineage>
        <taxon>Bacteria</taxon>
        <taxon>Bacillati</taxon>
        <taxon>Actinomycetota</taxon>
        <taxon>Actinomycetes</taxon>
        <taxon>Streptosporangiales</taxon>
        <taxon>Nocardiopsidaceae</taxon>
        <taxon>Haloactinospora</taxon>
    </lineage>
</organism>
<dbReference type="AlphaFoldDB" id="A0A543NLW2"/>
<keyword evidence="3" id="KW-1185">Reference proteome</keyword>
<keyword evidence="1" id="KW-0472">Membrane</keyword>
<feature type="transmembrane region" description="Helical" evidence="1">
    <location>
        <begin position="52"/>
        <end position="72"/>
    </location>
</feature>
<proteinExistence type="predicted"/>
<feature type="transmembrane region" description="Helical" evidence="1">
    <location>
        <begin position="12"/>
        <end position="32"/>
    </location>
</feature>
<dbReference type="EMBL" id="VFQC01000001">
    <property type="protein sequence ID" value="TQN32821.1"/>
    <property type="molecule type" value="Genomic_DNA"/>
</dbReference>
<accession>A0A543NLW2</accession>
<gene>
    <name evidence="2" type="ORF">FHX37_2805</name>
</gene>
<keyword evidence="1" id="KW-1133">Transmembrane helix</keyword>
<comment type="caution">
    <text evidence="2">The sequence shown here is derived from an EMBL/GenBank/DDBJ whole genome shotgun (WGS) entry which is preliminary data.</text>
</comment>
<keyword evidence="1" id="KW-0812">Transmembrane</keyword>
<evidence type="ECO:0000313" key="2">
    <source>
        <dbReference type="EMBL" id="TQN32821.1"/>
    </source>
</evidence>
<dbReference type="Proteomes" id="UP000317422">
    <property type="component" value="Unassembled WGS sequence"/>
</dbReference>
<name>A0A543NLW2_9ACTN</name>
<dbReference type="RefSeq" id="WP_141924270.1">
    <property type="nucleotide sequence ID" value="NZ_VFQC01000001.1"/>
</dbReference>
<evidence type="ECO:0000256" key="1">
    <source>
        <dbReference type="SAM" id="Phobius"/>
    </source>
</evidence>
<evidence type="ECO:0000313" key="3">
    <source>
        <dbReference type="Proteomes" id="UP000317422"/>
    </source>
</evidence>
<feature type="transmembrane region" description="Helical" evidence="1">
    <location>
        <begin position="111"/>
        <end position="129"/>
    </location>
</feature>
<reference evidence="2 3" key="1">
    <citation type="submission" date="2019-06" db="EMBL/GenBank/DDBJ databases">
        <title>Sequencing the genomes of 1000 actinobacteria strains.</title>
        <authorList>
            <person name="Klenk H.-P."/>
        </authorList>
    </citation>
    <scope>NUCLEOTIDE SEQUENCE [LARGE SCALE GENOMIC DNA]</scope>
    <source>
        <strain evidence="2 3">DSM 45015</strain>
    </source>
</reference>
<feature type="transmembrane region" description="Helical" evidence="1">
    <location>
        <begin position="79"/>
        <end position="99"/>
    </location>
</feature>
<sequence>MVVRNDAPVARGALAVLALALVWMVALMATFLVPQVLVPPERLQEPLGQSAWLAVSQLATSFALVLAAGAVYGRHRIATPAGVVIAVALPALDLVAGVVETALGEAAVVAVLARFVAGAAGIAAAWWLLAPRRSPRRR</sequence>